<organism evidence="1 2">
    <name type="scientific">Protopolystoma xenopodis</name>
    <dbReference type="NCBI Taxonomy" id="117903"/>
    <lineage>
        <taxon>Eukaryota</taxon>
        <taxon>Metazoa</taxon>
        <taxon>Spiralia</taxon>
        <taxon>Lophotrochozoa</taxon>
        <taxon>Platyhelminthes</taxon>
        <taxon>Monogenea</taxon>
        <taxon>Polyopisthocotylea</taxon>
        <taxon>Polystomatidea</taxon>
        <taxon>Polystomatidae</taxon>
        <taxon>Protopolystoma</taxon>
    </lineage>
</organism>
<evidence type="ECO:0000313" key="2">
    <source>
        <dbReference type="Proteomes" id="UP000784294"/>
    </source>
</evidence>
<name>A0A448XHN9_9PLAT</name>
<accession>A0A448XHN9</accession>
<dbReference type="Proteomes" id="UP000784294">
    <property type="component" value="Unassembled WGS sequence"/>
</dbReference>
<dbReference type="AlphaFoldDB" id="A0A448XHN9"/>
<proteinExistence type="predicted"/>
<sequence>MPDSLINEYSKFGHKSASLGYRVSSVGPQVNPVTSSVVLFSGDLGLDWWLGTSSVDLAGPSTCCNWARFSWRWLAHICLSDTTAVTPDSGQVHSMGPARQHQLRQLLQRFTEYLGLSQADPATRLLSSRLLTTCSPTSDQDSTVAIETFEGEDTATICSLSDGYYPESQRDKMVRGKNYIIKGNEASQNLVDGEVSQLIFTYFDAEMVWFLIGTLLNVPSSVSSAIVLTMIFSI</sequence>
<reference evidence="1" key="1">
    <citation type="submission" date="2018-11" db="EMBL/GenBank/DDBJ databases">
        <authorList>
            <consortium name="Pathogen Informatics"/>
        </authorList>
    </citation>
    <scope>NUCLEOTIDE SEQUENCE</scope>
</reference>
<protein>
    <submittedName>
        <fullName evidence="1">Uncharacterized protein</fullName>
    </submittedName>
</protein>
<comment type="caution">
    <text evidence="1">The sequence shown here is derived from an EMBL/GenBank/DDBJ whole genome shotgun (WGS) entry which is preliminary data.</text>
</comment>
<gene>
    <name evidence="1" type="ORF">PXEA_LOCUS30492</name>
</gene>
<keyword evidence="2" id="KW-1185">Reference proteome</keyword>
<evidence type="ECO:0000313" key="1">
    <source>
        <dbReference type="EMBL" id="VEL37052.1"/>
    </source>
</evidence>
<dbReference type="EMBL" id="CAAALY010253872">
    <property type="protein sequence ID" value="VEL37052.1"/>
    <property type="molecule type" value="Genomic_DNA"/>
</dbReference>